<dbReference type="Gene3D" id="3.40.950.10">
    <property type="entry name" value="Fe-only Hydrogenase (Larger Subunit), Chain L, domain 3"/>
    <property type="match status" value="1"/>
</dbReference>
<dbReference type="Gene3D" id="3.30.70.20">
    <property type="match status" value="1"/>
</dbReference>
<dbReference type="Proteomes" id="UP000199053">
    <property type="component" value="Unassembled WGS sequence"/>
</dbReference>
<dbReference type="PROSITE" id="PS51379">
    <property type="entry name" value="4FE4S_FER_2"/>
    <property type="match status" value="2"/>
</dbReference>
<keyword evidence="3" id="KW-0411">Iron-sulfur</keyword>
<dbReference type="STRING" id="246191.SAMN05660337_1949"/>
<evidence type="ECO:0000256" key="2">
    <source>
        <dbReference type="ARBA" id="ARBA00023004"/>
    </source>
</evidence>
<feature type="domain" description="4Fe-4S ferredoxin-type" evidence="4">
    <location>
        <begin position="51"/>
        <end position="81"/>
    </location>
</feature>
<dbReference type="Gene3D" id="3.40.50.1780">
    <property type="match status" value="1"/>
</dbReference>
<dbReference type="Pfam" id="PF02906">
    <property type="entry name" value="Fe_hyd_lg_C"/>
    <property type="match status" value="1"/>
</dbReference>
<gene>
    <name evidence="5" type="ORF">SAMN05660337_1949</name>
</gene>
<dbReference type="InterPro" id="IPR017896">
    <property type="entry name" value="4Fe4S_Fe-S-bd"/>
</dbReference>
<dbReference type="OrthoDB" id="9810782at2"/>
<keyword evidence="6" id="KW-1185">Reference proteome</keyword>
<dbReference type="InterPro" id="IPR017900">
    <property type="entry name" value="4Fe4S_Fe_S_CS"/>
</dbReference>
<protein>
    <submittedName>
        <fullName evidence="5">Ferredoxin hydrogenase large subunit</fullName>
    </submittedName>
</protein>
<dbReference type="SUPFAM" id="SSF53920">
    <property type="entry name" value="Fe-only hydrogenase"/>
    <property type="match status" value="1"/>
</dbReference>
<reference evidence="6" key="1">
    <citation type="submission" date="2016-10" db="EMBL/GenBank/DDBJ databases">
        <authorList>
            <person name="Varghese N."/>
            <person name="Submissions S."/>
        </authorList>
    </citation>
    <scope>NUCLEOTIDE SEQUENCE [LARGE SCALE GENOMIC DNA]</scope>
    <source>
        <strain evidence="6">DSM 16995</strain>
    </source>
</reference>
<proteinExistence type="predicted"/>
<sequence>MSGCTPKSGPAVAPADLSAIHSDVEGSMRLIEGVMYRNYAPPKGADPDRITFVMVDADKCQACGACEEVCATGAIQSINDEGIHQIVDPVACMNCGQCLTNCPYGAISEGVSFVDELFEKLKDPDTVVVSMPAPSVRYGLGECFGASTGTYVGGKMHAALRKLGFNYIWDTEFAADLTIMEEGTELIHRVKEQGQKDARPLPQFTSCCPGWIKFAETYYPDLMPNLSSCKSPIAMLGPLCKTYGAKETGTSPKKIYTVSIMPCIAKKYEGIRPELNDSGFSDIDATINTRELAYMIKAAGIDFNNLPDEDPDPVLGESTGAATIFGNSGGVMEAALRLAYEELSGEKLKNPDIKVVRTHEGINTADIKVPNFGIVKVAIASGLKNAAKLCDEVRAGKSPYHFIEIMTCPGGCVNGGGQPLDPEIQASLFRSTVAQINKRFRVRKIKA</sequence>
<dbReference type="Pfam" id="PF12838">
    <property type="entry name" value="Fer4_7"/>
    <property type="match status" value="1"/>
</dbReference>
<dbReference type="InterPro" id="IPR009016">
    <property type="entry name" value="Fe_hydrogenase"/>
</dbReference>
<dbReference type="PANTHER" id="PTHR11615">
    <property type="entry name" value="NITRATE, FORMATE, IRON DEHYDROGENASE"/>
    <property type="match status" value="1"/>
</dbReference>
<dbReference type="GO" id="GO:0005506">
    <property type="term" value="F:iron ion binding"/>
    <property type="evidence" value="ECO:0007669"/>
    <property type="project" value="InterPro"/>
</dbReference>
<dbReference type="AlphaFoldDB" id="A0A1G9H012"/>
<dbReference type="InterPro" id="IPR013352">
    <property type="entry name" value="Fe_hydrogenase_subset"/>
</dbReference>
<name>A0A1G9H012_9BACT</name>
<feature type="domain" description="4Fe-4S ferredoxin-type" evidence="4">
    <location>
        <begin position="83"/>
        <end position="112"/>
    </location>
</feature>
<dbReference type="InterPro" id="IPR050340">
    <property type="entry name" value="Cytosolic_Fe-S_CAF"/>
</dbReference>
<dbReference type="GO" id="GO:0008901">
    <property type="term" value="F:ferredoxin hydrogenase activity"/>
    <property type="evidence" value="ECO:0007669"/>
    <property type="project" value="InterPro"/>
</dbReference>
<dbReference type="SUPFAM" id="SSF54862">
    <property type="entry name" value="4Fe-4S ferredoxins"/>
    <property type="match status" value="1"/>
</dbReference>
<evidence type="ECO:0000313" key="6">
    <source>
        <dbReference type="Proteomes" id="UP000199053"/>
    </source>
</evidence>
<evidence type="ECO:0000259" key="4">
    <source>
        <dbReference type="PROSITE" id="PS51379"/>
    </source>
</evidence>
<dbReference type="GO" id="GO:0051536">
    <property type="term" value="F:iron-sulfur cluster binding"/>
    <property type="evidence" value="ECO:0007669"/>
    <property type="project" value="UniProtKB-KW"/>
</dbReference>
<dbReference type="InterPro" id="IPR004108">
    <property type="entry name" value="Fe_hydrogenase_lsu_C"/>
</dbReference>
<accession>A0A1G9H012</accession>
<dbReference type="PROSITE" id="PS00198">
    <property type="entry name" value="4FE4S_FER_1"/>
    <property type="match status" value="1"/>
</dbReference>
<keyword evidence="1" id="KW-0479">Metal-binding</keyword>
<dbReference type="EMBL" id="FNGA01000003">
    <property type="protein sequence ID" value="SDL06256.1"/>
    <property type="molecule type" value="Genomic_DNA"/>
</dbReference>
<organism evidence="5 6">
    <name type="scientific">Maridesulfovibrio ferrireducens</name>
    <dbReference type="NCBI Taxonomy" id="246191"/>
    <lineage>
        <taxon>Bacteria</taxon>
        <taxon>Pseudomonadati</taxon>
        <taxon>Thermodesulfobacteriota</taxon>
        <taxon>Desulfovibrionia</taxon>
        <taxon>Desulfovibrionales</taxon>
        <taxon>Desulfovibrionaceae</taxon>
        <taxon>Maridesulfovibrio</taxon>
    </lineage>
</organism>
<evidence type="ECO:0000256" key="1">
    <source>
        <dbReference type="ARBA" id="ARBA00022723"/>
    </source>
</evidence>
<keyword evidence="2" id="KW-0408">Iron</keyword>
<evidence type="ECO:0000256" key="3">
    <source>
        <dbReference type="ARBA" id="ARBA00023014"/>
    </source>
</evidence>
<dbReference type="NCBIfam" id="TIGR02512">
    <property type="entry name" value="FeFe_hydrog_A"/>
    <property type="match status" value="1"/>
</dbReference>
<evidence type="ECO:0000313" key="5">
    <source>
        <dbReference type="EMBL" id="SDL06256.1"/>
    </source>
</evidence>